<gene>
    <name evidence="3" type="ORF">WJX81_003454</name>
</gene>
<dbReference type="InterPro" id="IPR001932">
    <property type="entry name" value="PPM-type_phosphatase-like_dom"/>
</dbReference>
<keyword evidence="4" id="KW-1185">Reference proteome</keyword>
<accession>A0AAW1S0V6</accession>
<feature type="compositionally biased region" description="Polar residues" evidence="1">
    <location>
        <begin position="215"/>
        <end position="228"/>
    </location>
</feature>
<organism evidence="3 4">
    <name type="scientific">Elliptochloris bilobata</name>
    <dbReference type="NCBI Taxonomy" id="381761"/>
    <lineage>
        <taxon>Eukaryota</taxon>
        <taxon>Viridiplantae</taxon>
        <taxon>Chlorophyta</taxon>
        <taxon>core chlorophytes</taxon>
        <taxon>Trebouxiophyceae</taxon>
        <taxon>Trebouxiophyceae incertae sedis</taxon>
        <taxon>Elliptochloris clade</taxon>
        <taxon>Elliptochloris</taxon>
    </lineage>
</organism>
<sequence length="674" mass="70974">MRWCGTCAESRTAVFLDTKSFSGWMLTTDVNTSQAASVSAPVSGSLDAAAVLHGEGAPKQLGPPCDAGAGPSVHELLCQQVVKQQALEQQVALLQQQALASQAALAAAVSSRSVSMPKTDPQVLLALYSGGRSLSMPHVDPQVYRNALMASMDPTAPLLADSPVLSPAISPHTVGVYPDTFSQPFQYSPAAMQQMAAPAASLAPQPIATKVQAALPQSSVPPATQDYNQGEGGSLGLLPDVARASDVVSAAPDLAYASPQLQRYLEQQQFAAQAAASAVAHASTGQDGSTGGLPPGVATDERMTAPETPEGPDTGGGEQKQEAHPEDMVTAGEVASQALDEDEVSEVDESTDMEVSAKLKCLCIGSATALGQRPDQQDRSVVIARFRSGDLGRQLDTQRHSLAAVFDGHKRAEAAEIARDMLPSLLANDPMVFDGTEGKGKGGDGEGVSMALHSAFIALDDEILKRAIDGPLKPCEFGGTTALVALRISDVLYVAHAGDSRAVLSSDSQALRLTSDHKPDRPDECARVWAAGGRIMESRNRVVSAPKEHGRRVTLLAMTRALGDPEYKLKGGQCAVIAAPEVRRLRLRPGDSAIILASDGLWDVMDDSEAVDVVEKVLSCQHEEGREAMREAGNRGNSISEEQAQHAAQALVKEAMRRHSRDNTTVVVMLLSWV</sequence>
<comment type="caution">
    <text evidence="3">The sequence shown here is derived from an EMBL/GenBank/DDBJ whole genome shotgun (WGS) entry which is preliminary data.</text>
</comment>
<reference evidence="3 4" key="1">
    <citation type="journal article" date="2024" name="Nat. Commun.">
        <title>Phylogenomics reveals the evolutionary origins of lichenization in chlorophyte algae.</title>
        <authorList>
            <person name="Puginier C."/>
            <person name="Libourel C."/>
            <person name="Otte J."/>
            <person name="Skaloud P."/>
            <person name="Haon M."/>
            <person name="Grisel S."/>
            <person name="Petersen M."/>
            <person name="Berrin J.G."/>
            <person name="Delaux P.M."/>
            <person name="Dal Grande F."/>
            <person name="Keller J."/>
        </authorList>
    </citation>
    <scope>NUCLEOTIDE SEQUENCE [LARGE SCALE GENOMIC DNA]</scope>
    <source>
        <strain evidence="3 4">SAG 245.80</strain>
    </source>
</reference>
<dbReference type="InterPro" id="IPR015655">
    <property type="entry name" value="PP2C"/>
</dbReference>
<protein>
    <recommendedName>
        <fullName evidence="2">PPM-type phosphatase domain-containing protein</fullName>
    </recommendedName>
</protein>
<evidence type="ECO:0000256" key="1">
    <source>
        <dbReference type="SAM" id="MobiDB-lite"/>
    </source>
</evidence>
<feature type="region of interest" description="Disordered" evidence="1">
    <location>
        <begin position="214"/>
        <end position="234"/>
    </location>
</feature>
<evidence type="ECO:0000259" key="2">
    <source>
        <dbReference type="PROSITE" id="PS51746"/>
    </source>
</evidence>
<dbReference type="EMBL" id="JALJOU010000017">
    <property type="protein sequence ID" value="KAK9839238.1"/>
    <property type="molecule type" value="Genomic_DNA"/>
</dbReference>
<name>A0AAW1S0V6_9CHLO</name>
<dbReference type="AlphaFoldDB" id="A0AAW1S0V6"/>
<dbReference type="Pfam" id="PF00481">
    <property type="entry name" value="PP2C"/>
    <property type="match status" value="1"/>
</dbReference>
<dbReference type="Proteomes" id="UP001445335">
    <property type="component" value="Unassembled WGS sequence"/>
</dbReference>
<feature type="region of interest" description="Disordered" evidence="1">
    <location>
        <begin position="282"/>
        <end position="327"/>
    </location>
</feature>
<dbReference type="GO" id="GO:0004722">
    <property type="term" value="F:protein serine/threonine phosphatase activity"/>
    <property type="evidence" value="ECO:0007669"/>
    <property type="project" value="InterPro"/>
</dbReference>
<dbReference type="SUPFAM" id="SSF81606">
    <property type="entry name" value="PP2C-like"/>
    <property type="match status" value="1"/>
</dbReference>
<dbReference type="PANTHER" id="PTHR47992">
    <property type="entry name" value="PROTEIN PHOSPHATASE"/>
    <property type="match status" value="1"/>
</dbReference>
<dbReference type="InterPro" id="IPR036457">
    <property type="entry name" value="PPM-type-like_dom_sf"/>
</dbReference>
<dbReference type="CDD" id="cd00143">
    <property type="entry name" value="PP2Cc"/>
    <property type="match status" value="1"/>
</dbReference>
<feature type="domain" description="PPM-type phosphatase" evidence="2">
    <location>
        <begin position="363"/>
        <end position="671"/>
    </location>
</feature>
<proteinExistence type="predicted"/>
<dbReference type="Gene3D" id="3.60.40.10">
    <property type="entry name" value="PPM-type phosphatase domain"/>
    <property type="match status" value="1"/>
</dbReference>
<evidence type="ECO:0000313" key="4">
    <source>
        <dbReference type="Proteomes" id="UP001445335"/>
    </source>
</evidence>
<dbReference type="SMART" id="SM00332">
    <property type="entry name" value="PP2Cc"/>
    <property type="match status" value="1"/>
</dbReference>
<evidence type="ECO:0000313" key="3">
    <source>
        <dbReference type="EMBL" id="KAK9839238.1"/>
    </source>
</evidence>
<dbReference type="PROSITE" id="PS51746">
    <property type="entry name" value="PPM_2"/>
    <property type="match status" value="1"/>
</dbReference>